<evidence type="ECO:0000256" key="1">
    <source>
        <dbReference type="ARBA" id="ARBA00007409"/>
    </source>
</evidence>
<feature type="domain" description="GST C-terminal" evidence="4">
    <location>
        <begin position="90"/>
        <end position="232"/>
    </location>
</feature>
<dbReference type="InterPro" id="IPR040079">
    <property type="entry name" value="Glutathione_S-Trfase"/>
</dbReference>
<dbReference type="Pfam" id="PF02798">
    <property type="entry name" value="GST_N"/>
    <property type="match status" value="1"/>
</dbReference>
<dbReference type="InterPro" id="IPR010987">
    <property type="entry name" value="Glutathione-S-Trfase_C-like"/>
</dbReference>
<dbReference type="RefSeq" id="XP_007765129.1">
    <property type="nucleotide sequence ID" value="XM_007766939.1"/>
</dbReference>
<keyword evidence="6" id="KW-1185">Reference proteome</keyword>
<dbReference type="CDD" id="cd03046">
    <property type="entry name" value="GST_N_GTT1_like"/>
    <property type="match status" value="1"/>
</dbReference>
<evidence type="ECO:0000313" key="5">
    <source>
        <dbReference type="EMBL" id="EIW85732.1"/>
    </source>
</evidence>
<name>A0A5M3N2W6_CONPW</name>
<sequence>MTANITLYFLQTSRAIRTAWLLEELGVPYNIEFSSRVNMKAPPEFIERSGNPLGRFPSIKDGDLCLYESGAIAEYLCEKYDTTHRLYPAQQPLRSRAQIWLHAAEATFLLHSMAIFYARGNFPPALKETNPDALAQMVKGMSVNVQRDLDWLEAELAKSSGPFILGAQVTIADTMMEFSIDMIMLYRLGIDGGGPWPRIEAWLQACHASDTYKRAVEKTGYSPSFSTPAPPSDGKHASML</sequence>
<comment type="similarity">
    <text evidence="1">Belongs to the GST superfamily.</text>
</comment>
<feature type="region of interest" description="Disordered" evidence="2">
    <location>
        <begin position="220"/>
        <end position="240"/>
    </location>
</feature>
<dbReference type="Gene3D" id="1.20.1050.10">
    <property type="match status" value="1"/>
</dbReference>
<gene>
    <name evidence="5" type="ORF">CONPUDRAFT_98912</name>
</gene>
<dbReference type="Gene3D" id="3.40.30.10">
    <property type="entry name" value="Glutaredoxin"/>
    <property type="match status" value="1"/>
</dbReference>
<dbReference type="SFLD" id="SFLDS00019">
    <property type="entry name" value="Glutathione_Transferase_(cytos"/>
    <property type="match status" value="1"/>
</dbReference>
<dbReference type="PANTHER" id="PTHR44051">
    <property type="entry name" value="GLUTATHIONE S-TRANSFERASE-RELATED"/>
    <property type="match status" value="1"/>
</dbReference>
<dbReference type="OMA" id="RCIRTAW"/>
<dbReference type="SUPFAM" id="SSF52833">
    <property type="entry name" value="Thioredoxin-like"/>
    <property type="match status" value="1"/>
</dbReference>
<dbReference type="Pfam" id="PF13410">
    <property type="entry name" value="GST_C_2"/>
    <property type="match status" value="1"/>
</dbReference>
<dbReference type="Proteomes" id="UP000053558">
    <property type="component" value="Unassembled WGS sequence"/>
</dbReference>
<evidence type="ECO:0000256" key="2">
    <source>
        <dbReference type="SAM" id="MobiDB-lite"/>
    </source>
</evidence>
<reference evidence="6" key="1">
    <citation type="journal article" date="2012" name="Science">
        <title>The Paleozoic origin of enzymatic lignin decomposition reconstructed from 31 fungal genomes.</title>
        <authorList>
            <person name="Floudas D."/>
            <person name="Binder M."/>
            <person name="Riley R."/>
            <person name="Barry K."/>
            <person name="Blanchette R.A."/>
            <person name="Henrissat B."/>
            <person name="Martinez A.T."/>
            <person name="Otillar R."/>
            <person name="Spatafora J.W."/>
            <person name="Yadav J.S."/>
            <person name="Aerts A."/>
            <person name="Benoit I."/>
            <person name="Boyd A."/>
            <person name="Carlson A."/>
            <person name="Copeland A."/>
            <person name="Coutinho P.M."/>
            <person name="de Vries R.P."/>
            <person name="Ferreira P."/>
            <person name="Findley K."/>
            <person name="Foster B."/>
            <person name="Gaskell J."/>
            <person name="Glotzer D."/>
            <person name="Gorecki P."/>
            <person name="Heitman J."/>
            <person name="Hesse C."/>
            <person name="Hori C."/>
            <person name="Igarashi K."/>
            <person name="Jurgens J.A."/>
            <person name="Kallen N."/>
            <person name="Kersten P."/>
            <person name="Kohler A."/>
            <person name="Kuees U."/>
            <person name="Kumar T.K.A."/>
            <person name="Kuo A."/>
            <person name="LaButti K."/>
            <person name="Larrondo L.F."/>
            <person name="Lindquist E."/>
            <person name="Ling A."/>
            <person name="Lombard V."/>
            <person name="Lucas S."/>
            <person name="Lundell T."/>
            <person name="Martin R."/>
            <person name="McLaughlin D.J."/>
            <person name="Morgenstern I."/>
            <person name="Morin E."/>
            <person name="Murat C."/>
            <person name="Nagy L.G."/>
            <person name="Nolan M."/>
            <person name="Ohm R.A."/>
            <person name="Patyshakuliyeva A."/>
            <person name="Rokas A."/>
            <person name="Ruiz-Duenas F.J."/>
            <person name="Sabat G."/>
            <person name="Salamov A."/>
            <person name="Samejima M."/>
            <person name="Schmutz J."/>
            <person name="Slot J.C."/>
            <person name="St John F."/>
            <person name="Stenlid J."/>
            <person name="Sun H."/>
            <person name="Sun S."/>
            <person name="Syed K."/>
            <person name="Tsang A."/>
            <person name="Wiebenga A."/>
            <person name="Young D."/>
            <person name="Pisabarro A."/>
            <person name="Eastwood D.C."/>
            <person name="Martin F."/>
            <person name="Cullen D."/>
            <person name="Grigoriev I.V."/>
            <person name="Hibbett D.S."/>
        </authorList>
    </citation>
    <scope>NUCLEOTIDE SEQUENCE [LARGE SCALE GENOMIC DNA]</scope>
    <source>
        <strain evidence="6">RWD-64-598 SS2</strain>
    </source>
</reference>
<dbReference type="KEGG" id="cput:CONPUDRAFT_98912"/>
<dbReference type="GeneID" id="19211908"/>
<dbReference type="InterPro" id="IPR004045">
    <property type="entry name" value="Glutathione_S-Trfase_N"/>
</dbReference>
<dbReference type="OrthoDB" id="2098326at2759"/>
<accession>A0A5M3N2W6</accession>
<dbReference type="AlphaFoldDB" id="A0A5M3N2W6"/>
<dbReference type="SFLD" id="SFLDG00358">
    <property type="entry name" value="Main_(cytGST)"/>
    <property type="match status" value="1"/>
</dbReference>
<evidence type="ECO:0000259" key="3">
    <source>
        <dbReference type="PROSITE" id="PS50404"/>
    </source>
</evidence>
<dbReference type="GO" id="GO:0016740">
    <property type="term" value="F:transferase activity"/>
    <property type="evidence" value="ECO:0007669"/>
    <property type="project" value="UniProtKB-KW"/>
</dbReference>
<dbReference type="PANTHER" id="PTHR44051:SF9">
    <property type="entry name" value="GLUTATHIONE S-TRANSFERASE 1"/>
    <property type="match status" value="1"/>
</dbReference>
<evidence type="ECO:0000259" key="4">
    <source>
        <dbReference type="PROSITE" id="PS50405"/>
    </source>
</evidence>
<dbReference type="PROSITE" id="PS50405">
    <property type="entry name" value="GST_CTER"/>
    <property type="match status" value="1"/>
</dbReference>
<dbReference type="InterPro" id="IPR036282">
    <property type="entry name" value="Glutathione-S-Trfase_C_sf"/>
</dbReference>
<protein>
    <submittedName>
        <fullName evidence="5">Glutathione S-transferase C-terminal-like protein</fullName>
    </submittedName>
</protein>
<evidence type="ECO:0000313" key="6">
    <source>
        <dbReference type="Proteomes" id="UP000053558"/>
    </source>
</evidence>
<dbReference type="InterPro" id="IPR036249">
    <property type="entry name" value="Thioredoxin-like_sf"/>
</dbReference>
<dbReference type="PROSITE" id="PS50404">
    <property type="entry name" value="GST_NTER"/>
    <property type="match status" value="1"/>
</dbReference>
<organism evidence="5 6">
    <name type="scientific">Coniophora puteana (strain RWD-64-598)</name>
    <name type="common">Brown rot fungus</name>
    <dbReference type="NCBI Taxonomy" id="741705"/>
    <lineage>
        <taxon>Eukaryota</taxon>
        <taxon>Fungi</taxon>
        <taxon>Dikarya</taxon>
        <taxon>Basidiomycota</taxon>
        <taxon>Agaricomycotina</taxon>
        <taxon>Agaricomycetes</taxon>
        <taxon>Agaricomycetidae</taxon>
        <taxon>Boletales</taxon>
        <taxon>Coniophorineae</taxon>
        <taxon>Coniophoraceae</taxon>
        <taxon>Coniophora</taxon>
    </lineage>
</organism>
<keyword evidence="5" id="KW-0808">Transferase</keyword>
<dbReference type="SUPFAM" id="SSF47616">
    <property type="entry name" value="GST C-terminal domain-like"/>
    <property type="match status" value="1"/>
</dbReference>
<proteinExistence type="inferred from homology"/>
<dbReference type="EMBL" id="JH711574">
    <property type="protein sequence ID" value="EIW85732.1"/>
    <property type="molecule type" value="Genomic_DNA"/>
</dbReference>
<feature type="domain" description="GST N-terminal" evidence="3">
    <location>
        <begin position="2"/>
        <end position="84"/>
    </location>
</feature>
<comment type="caution">
    <text evidence="5">The sequence shown here is derived from an EMBL/GenBank/DDBJ whole genome shotgun (WGS) entry which is preliminary data.</text>
</comment>